<name>L5JPY6_PTEAL</name>
<dbReference type="AlphaFoldDB" id="L5JPY6"/>
<dbReference type="GO" id="GO:0006508">
    <property type="term" value="P:proteolysis"/>
    <property type="evidence" value="ECO:0007669"/>
    <property type="project" value="UniProtKB-KW"/>
</dbReference>
<evidence type="ECO:0000313" key="5">
    <source>
        <dbReference type="EMBL" id="ELK01002.1"/>
    </source>
</evidence>
<dbReference type="STRING" id="9402.L5JPY6"/>
<dbReference type="Proteomes" id="UP000010552">
    <property type="component" value="Unassembled WGS sequence"/>
</dbReference>
<dbReference type="GO" id="GO:0046872">
    <property type="term" value="F:metal ion binding"/>
    <property type="evidence" value="ECO:0007669"/>
    <property type="project" value="UniProtKB-KW"/>
</dbReference>
<dbReference type="PANTHER" id="PTHR43270:SF11">
    <property type="entry name" value="CYTOSOLIC NON-SPECIFIC DIPEPTIDASE"/>
    <property type="match status" value="1"/>
</dbReference>
<proteinExistence type="predicted"/>
<dbReference type="Gene3D" id="3.40.630.10">
    <property type="entry name" value="Zn peptidases"/>
    <property type="match status" value="1"/>
</dbReference>
<keyword evidence="3" id="KW-0378">Hydrolase</keyword>
<feature type="region of interest" description="Disordered" evidence="4">
    <location>
        <begin position="187"/>
        <end position="215"/>
    </location>
</feature>
<organism evidence="5 6">
    <name type="scientific">Pteropus alecto</name>
    <name type="common">Black flying fox</name>
    <dbReference type="NCBI Taxonomy" id="9402"/>
    <lineage>
        <taxon>Eukaryota</taxon>
        <taxon>Metazoa</taxon>
        <taxon>Chordata</taxon>
        <taxon>Craniata</taxon>
        <taxon>Vertebrata</taxon>
        <taxon>Euteleostomi</taxon>
        <taxon>Mammalia</taxon>
        <taxon>Eutheria</taxon>
        <taxon>Laurasiatheria</taxon>
        <taxon>Chiroptera</taxon>
        <taxon>Yinpterochiroptera</taxon>
        <taxon>Pteropodoidea</taxon>
        <taxon>Pteropodidae</taxon>
        <taxon>Pteropodinae</taxon>
        <taxon>Pteropus</taxon>
    </lineage>
</organism>
<evidence type="ECO:0000256" key="3">
    <source>
        <dbReference type="ARBA" id="ARBA00022801"/>
    </source>
</evidence>
<dbReference type="GO" id="GO:0016805">
    <property type="term" value="F:dipeptidase activity"/>
    <property type="evidence" value="ECO:0007669"/>
    <property type="project" value="TreeGrafter"/>
</dbReference>
<keyword evidence="2" id="KW-0479">Metal-binding</keyword>
<evidence type="ECO:0000256" key="4">
    <source>
        <dbReference type="SAM" id="MobiDB-lite"/>
    </source>
</evidence>
<keyword evidence="1" id="KW-0645">Protease</keyword>
<dbReference type="Gene3D" id="3.30.70.360">
    <property type="match status" value="1"/>
</dbReference>
<dbReference type="GO" id="GO:0005829">
    <property type="term" value="C:cytosol"/>
    <property type="evidence" value="ECO:0007669"/>
    <property type="project" value="TreeGrafter"/>
</dbReference>
<evidence type="ECO:0000313" key="6">
    <source>
        <dbReference type="Proteomes" id="UP000010552"/>
    </source>
</evidence>
<evidence type="ECO:0000256" key="1">
    <source>
        <dbReference type="ARBA" id="ARBA00022670"/>
    </source>
</evidence>
<dbReference type="InterPro" id="IPR051458">
    <property type="entry name" value="Cyt/Met_Dipeptidase"/>
</dbReference>
<evidence type="ECO:0000256" key="2">
    <source>
        <dbReference type="ARBA" id="ARBA00022723"/>
    </source>
</evidence>
<reference evidence="6" key="1">
    <citation type="journal article" date="2013" name="Science">
        <title>Comparative analysis of bat genomes provides insight into the evolution of flight and immunity.</title>
        <authorList>
            <person name="Zhang G."/>
            <person name="Cowled C."/>
            <person name="Shi Z."/>
            <person name="Huang Z."/>
            <person name="Bishop-Lilly K.A."/>
            <person name="Fang X."/>
            <person name="Wynne J.W."/>
            <person name="Xiong Z."/>
            <person name="Baker M.L."/>
            <person name="Zhao W."/>
            <person name="Tachedjian M."/>
            <person name="Zhu Y."/>
            <person name="Zhou P."/>
            <person name="Jiang X."/>
            <person name="Ng J."/>
            <person name="Yang L."/>
            <person name="Wu L."/>
            <person name="Xiao J."/>
            <person name="Feng Y."/>
            <person name="Chen Y."/>
            <person name="Sun X."/>
            <person name="Zhang Y."/>
            <person name="Marsh G.A."/>
            <person name="Crameri G."/>
            <person name="Broder C.C."/>
            <person name="Frey K.G."/>
            <person name="Wang L.F."/>
            <person name="Wang J."/>
        </authorList>
    </citation>
    <scope>NUCLEOTIDE SEQUENCE [LARGE SCALE GENOMIC DNA]</scope>
</reference>
<accession>L5JPY6</accession>
<dbReference type="PANTHER" id="PTHR43270">
    <property type="entry name" value="BETA-ALA-HIS DIPEPTIDASE"/>
    <property type="match status" value="1"/>
</dbReference>
<gene>
    <name evidence="5" type="ORF">PAL_GLEAN10013661</name>
</gene>
<sequence>MAIQSVYPRGPEKRGEIRRIVAVTAGYIKQLGGSVELVDIGKQKLPEGSEIPLPLILLGKLGSDPQKKTVCVCGHLDVAAGSPGRRLGQRALYLGGARRQIVFERWNVVTETCTHVYGGSVHEAMTDLIALMGSLLDRKEKILIPGLHGAEAPMMEEELELYYKINFDPQSTPRTWGQRLCRTTARRTSRCTGGGTRPCPSRGLKAPSPGQGPRQ</sequence>
<dbReference type="InParanoid" id="L5JPY6"/>
<keyword evidence="6" id="KW-1185">Reference proteome</keyword>
<protein>
    <submittedName>
        <fullName evidence="5">Cytosolic non-specific dipeptidase</fullName>
    </submittedName>
</protein>
<dbReference type="SUPFAM" id="SSF53187">
    <property type="entry name" value="Zn-dependent exopeptidases"/>
    <property type="match status" value="1"/>
</dbReference>
<dbReference type="EMBL" id="KB031154">
    <property type="protein sequence ID" value="ELK01002.1"/>
    <property type="molecule type" value="Genomic_DNA"/>
</dbReference>